<reference evidence="3" key="2">
    <citation type="submission" date="2025-09" db="UniProtKB">
        <authorList>
            <consortium name="Ensembl"/>
        </authorList>
    </citation>
    <scope>IDENTIFICATION</scope>
</reference>
<dbReference type="Proteomes" id="UP000694393">
    <property type="component" value="Unplaced"/>
</dbReference>
<comment type="similarity">
    <text evidence="1">Belongs to the GARIN family.</text>
</comment>
<organism evidence="3 4">
    <name type="scientific">Pelusios castaneus</name>
    <name type="common">West African mud turtle</name>
    <dbReference type="NCBI Taxonomy" id="367368"/>
    <lineage>
        <taxon>Eukaryota</taxon>
        <taxon>Metazoa</taxon>
        <taxon>Chordata</taxon>
        <taxon>Craniata</taxon>
        <taxon>Vertebrata</taxon>
        <taxon>Euteleostomi</taxon>
        <taxon>Archelosauria</taxon>
        <taxon>Testudinata</taxon>
        <taxon>Testudines</taxon>
        <taxon>Pleurodira</taxon>
        <taxon>Pelomedusidae</taxon>
        <taxon>Pelusios</taxon>
    </lineage>
</organism>
<dbReference type="PANTHER" id="PTHR22574:SF14">
    <property type="entry name" value="INTEGRAL MEMBRANE PROTEIN"/>
    <property type="match status" value="1"/>
</dbReference>
<accession>A0A8C8RJ69</accession>
<dbReference type="Ensembl" id="ENSPCET00000006800.1">
    <property type="protein sequence ID" value="ENSPCEP00000006561.1"/>
    <property type="gene ID" value="ENSPCEG00000005290.1"/>
</dbReference>
<dbReference type="Pfam" id="PF12480">
    <property type="entry name" value="GARIL_Rab2_bd"/>
    <property type="match status" value="1"/>
</dbReference>
<evidence type="ECO:0000259" key="2">
    <source>
        <dbReference type="Pfam" id="PF12480"/>
    </source>
</evidence>
<sequence>MWMNTDTVSQSESEVSSLVRIAHRDDLQRYLGEGEYPLFQSVAMFESNFIQVNEGGKNVDIHNHLTEATIGIVSTNNKLPLPNIMLIARPGPTPQAQVSSGSRAEQLGRSPLPLMELLPLKFVRISVHDPDRQRIKLKLVNGCSYYLQLYASPEEQEPLFERWLSLIYLLHHPPAYYLHSNSCVPRDNLRVQILASEEEEEVAVSPHWAQASPS</sequence>
<dbReference type="GO" id="GO:0005634">
    <property type="term" value="C:nucleus"/>
    <property type="evidence" value="ECO:0007669"/>
    <property type="project" value="TreeGrafter"/>
</dbReference>
<evidence type="ECO:0000256" key="1">
    <source>
        <dbReference type="ARBA" id="ARBA00038379"/>
    </source>
</evidence>
<feature type="domain" description="Golgi associated RAB2 interactor protein-like Rab2B-binding" evidence="2">
    <location>
        <begin position="114"/>
        <end position="175"/>
    </location>
</feature>
<dbReference type="AlphaFoldDB" id="A0A8C8RJ69"/>
<evidence type="ECO:0000313" key="4">
    <source>
        <dbReference type="Proteomes" id="UP000694393"/>
    </source>
</evidence>
<evidence type="ECO:0000313" key="3">
    <source>
        <dbReference type="Ensembl" id="ENSPCEP00000006561.1"/>
    </source>
</evidence>
<dbReference type="InterPro" id="IPR022168">
    <property type="entry name" value="GARIL-like_Rab2B-bd"/>
</dbReference>
<dbReference type="PANTHER" id="PTHR22574">
    <property type="match status" value="1"/>
</dbReference>
<name>A0A8C8RJ69_9SAUR</name>
<proteinExistence type="inferred from homology"/>
<reference evidence="3" key="1">
    <citation type="submission" date="2025-08" db="UniProtKB">
        <authorList>
            <consortium name="Ensembl"/>
        </authorList>
    </citation>
    <scope>IDENTIFICATION</scope>
</reference>
<protein>
    <recommendedName>
        <fullName evidence="2">Golgi associated RAB2 interactor protein-like Rab2B-binding domain-containing protein</fullName>
    </recommendedName>
</protein>
<keyword evidence="4" id="KW-1185">Reference proteome</keyword>